<organism evidence="6 7">
    <name type="scientific">Gracilariopsis chorda</name>
    <dbReference type="NCBI Taxonomy" id="448386"/>
    <lineage>
        <taxon>Eukaryota</taxon>
        <taxon>Rhodophyta</taxon>
        <taxon>Florideophyceae</taxon>
        <taxon>Rhodymeniophycidae</taxon>
        <taxon>Gracilariales</taxon>
        <taxon>Gracilariaceae</taxon>
        <taxon>Gracilariopsis</taxon>
    </lineage>
</organism>
<evidence type="ECO:0000313" key="7">
    <source>
        <dbReference type="Proteomes" id="UP000247409"/>
    </source>
</evidence>
<dbReference type="PANTHER" id="PTHR42887">
    <property type="entry name" value="OS12G0638800 PROTEIN"/>
    <property type="match status" value="1"/>
</dbReference>
<dbReference type="PANTHER" id="PTHR42887:SF2">
    <property type="entry name" value="OS12G0638800 PROTEIN"/>
    <property type="match status" value="1"/>
</dbReference>
<keyword evidence="3" id="KW-0274">FAD</keyword>
<dbReference type="SUPFAM" id="SSF160996">
    <property type="entry name" value="HI0933 insert domain-like"/>
    <property type="match status" value="1"/>
</dbReference>
<dbReference type="InterPro" id="IPR004792">
    <property type="entry name" value="BaiN-like"/>
</dbReference>
<dbReference type="Gene3D" id="3.50.50.60">
    <property type="entry name" value="FAD/NAD(P)-binding domain"/>
    <property type="match status" value="2"/>
</dbReference>
<dbReference type="InterPro" id="IPR055178">
    <property type="entry name" value="RsdA/BaiN/AoA(So)-like_dom"/>
</dbReference>
<dbReference type="InterPro" id="IPR036188">
    <property type="entry name" value="FAD/NAD-bd_sf"/>
</dbReference>
<comment type="caution">
    <text evidence="6">The sequence shown here is derived from an EMBL/GenBank/DDBJ whole genome shotgun (WGS) entry which is preliminary data.</text>
</comment>
<sequence length="422" mass="45758">MSARGAAFQGHLTLPLHTSHISLLPVASTKVAVSTTCAHSAQPLNRPKRQQVVIVGGGAAGHLAAITCARNCSASVLILESGPSVLQKVCDFFENEQVPLKVEPSGKVFPTSDDSATVIRALVDAARRAGVVTEIRARVRALSRWEDSYYVDLVDGRRFMADYAVLATGSARTAHVWAQNLGHKVVETVPSLFTFGVRDERLNGLAGVSVRDCEVRIVPNPKPKRPVPGLVQRGSLLITHWGLSGPAILSLSAFGARVMYDCVYRIACIVDWVPDLALDEKLKVLKESRRILGQKRVLNIHPFRGNLPQRLWKALAGAVPGIDSSLKWANLNNAMIQALAEQLHKCRFHVSSKGQFKEEFVTAGGVDLSEINMKTFESKRSPGLYFAGETLDVDGKTGGYNLTFAWASGYIAGLSIASRVEV</sequence>
<dbReference type="Pfam" id="PF22780">
    <property type="entry name" value="HI0933_like_1st"/>
    <property type="match status" value="1"/>
</dbReference>
<gene>
    <name evidence="6" type="ORF">BWQ96_09491</name>
</gene>
<accession>A0A2V3IFF2</accession>
<dbReference type="Pfam" id="PF03486">
    <property type="entry name" value="HI0933_like"/>
    <property type="match status" value="1"/>
</dbReference>
<feature type="domain" description="RsdA/BaiN/AoA(So)-like Rossmann fold-like" evidence="4">
    <location>
        <begin position="88"/>
        <end position="413"/>
    </location>
</feature>
<dbReference type="NCBIfam" id="TIGR00275">
    <property type="entry name" value="aminoacetone oxidase family FAD-binding enzyme"/>
    <property type="match status" value="1"/>
</dbReference>
<evidence type="ECO:0000313" key="6">
    <source>
        <dbReference type="EMBL" id="PXF40781.1"/>
    </source>
</evidence>
<keyword evidence="2" id="KW-0285">Flavoprotein</keyword>
<name>A0A2V3IFF2_9FLOR</name>
<dbReference type="InterPro" id="IPR023166">
    <property type="entry name" value="BaiN-like_dom_sf"/>
</dbReference>
<reference evidence="6 7" key="1">
    <citation type="journal article" date="2018" name="Mol. Biol. Evol.">
        <title>Analysis of the draft genome of the red seaweed Gracilariopsis chorda provides insights into genome size evolution in Rhodophyta.</title>
        <authorList>
            <person name="Lee J."/>
            <person name="Yang E.C."/>
            <person name="Graf L."/>
            <person name="Yang J.H."/>
            <person name="Qiu H."/>
            <person name="Zel Zion U."/>
            <person name="Chan C.X."/>
            <person name="Stephens T.G."/>
            <person name="Weber A.P.M."/>
            <person name="Boo G.H."/>
            <person name="Boo S.M."/>
            <person name="Kim K.M."/>
            <person name="Shin Y."/>
            <person name="Jung M."/>
            <person name="Lee S.J."/>
            <person name="Yim H.S."/>
            <person name="Lee J.H."/>
            <person name="Bhattacharya D."/>
            <person name="Yoon H.S."/>
        </authorList>
    </citation>
    <scope>NUCLEOTIDE SEQUENCE [LARGE SCALE GENOMIC DNA]</scope>
    <source>
        <strain evidence="6 7">SKKU-2015</strain>
        <tissue evidence="6">Whole body</tissue>
    </source>
</reference>
<dbReference type="Gene3D" id="2.40.30.10">
    <property type="entry name" value="Translation factors"/>
    <property type="match status" value="1"/>
</dbReference>
<dbReference type="InterPro" id="IPR057661">
    <property type="entry name" value="RsdA/BaiN/AoA(So)_Rossmann"/>
</dbReference>
<evidence type="ECO:0000259" key="5">
    <source>
        <dbReference type="Pfam" id="PF22780"/>
    </source>
</evidence>
<evidence type="ECO:0000256" key="3">
    <source>
        <dbReference type="ARBA" id="ARBA00022827"/>
    </source>
</evidence>
<dbReference type="OrthoDB" id="9930022at2759"/>
<protein>
    <submittedName>
        <fullName evidence="6">Uncharacterized protein</fullName>
    </submittedName>
</protein>
<dbReference type="AlphaFoldDB" id="A0A2V3IFF2"/>
<evidence type="ECO:0000259" key="4">
    <source>
        <dbReference type="Pfam" id="PF03486"/>
    </source>
</evidence>
<feature type="domain" description="RsdA/BaiN/AoA(So)-like insert" evidence="5">
    <location>
        <begin position="189"/>
        <end position="361"/>
    </location>
</feature>
<dbReference type="Proteomes" id="UP000247409">
    <property type="component" value="Unassembled WGS sequence"/>
</dbReference>
<keyword evidence="7" id="KW-1185">Reference proteome</keyword>
<proteinExistence type="predicted"/>
<dbReference type="PRINTS" id="PR00368">
    <property type="entry name" value="FADPNR"/>
</dbReference>
<dbReference type="Gene3D" id="1.10.8.260">
    <property type="entry name" value="HI0933 insert domain-like"/>
    <property type="match status" value="1"/>
</dbReference>
<dbReference type="STRING" id="448386.A0A2V3IFF2"/>
<evidence type="ECO:0000256" key="2">
    <source>
        <dbReference type="ARBA" id="ARBA00022630"/>
    </source>
</evidence>
<comment type="cofactor">
    <cofactor evidence="1">
        <name>FAD</name>
        <dbReference type="ChEBI" id="CHEBI:57692"/>
    </cofactor>
</comment>
<evidence type="ECO:0000256" key="1">
    <source>
        <dbReference type="ARBA" id="ARBA00001974"/>
    </source>
</evidence>
<dbReference type="EMBL" id="NBIV01000260">
    <property type="protein sequence ID" value="PXF40781.1"/>
    <property type="molecule type" value="Genomic_DNA"/>
</dbReference>
<dbReference type="SUPFAM" id="SSF51905">
    <property type="entry name" value="FAD/NAD(P)-binding domain"/>
    <property type="match status" value="1"/>
</dbReference>